<proteinExistence type="predicted"/>
<reference evidence="1" key="1">
    <citation type="submission" date="2022-07" db="EMBL/GenBank/DDBJ databases">
        <title>Phylogenomic reconstructions and comparative analyses of Kickxellomycotina fungi.</title>
        <authorList>
            <person name="Reynolds N.K."/>
            <person name="Stajich J.E."/>
            <person name="Barry K."/>
            <person name="Grigoriev I.V."/>
            <person name="Crous P."/>
            <person name="Smith M.E."/>
        </authorList>
    </citation>
    <scope>NUCLEOTIDE SEQUENCE</scope>
    <source>
        <strain evidence="1">BCRC 34780</strain>
    </source>
</reference>
<evidence type="ECO:0000313" key="1">
    <source>
        <dbReference type="EMBL" id="KAJ2800698.1"/>
    </source>
</evidence>
<accession>A0ACC1L572</accession>
<comment type="caution">
    <text evidence="1">The sequence shown here is derived from an EMBL/GenBank/DDBJ whole genome shotgun (WGS) entry which is preliminary data.</text>
</comment>
<name>A0ACC1L572_9FUNG</name>
<protein>
    <submittedName>
        <fullName evidence="1">Uncharacterized protein</fullName>
    </submittedName>
</protein>
<sequence length="534" mass="55281">MQLFACSGVRGAVSAAGRRGISSSARRAQQAAKAGLVVGMYSSHRLVGASAAGLGDAQQLALVAKARALGFAGKAGQAQTVLSDDLSQQVALVGLGGEGEDRVAETVRTAVANGVRQLRAGKVATIAVAPLPDLQAAAEGAVLAQYAFDAFKSAQARATAADPQEARAAEVRLLGPESDAWAEGRVCAAAQNLARDLMNTPANHMTPTGFAQRVEAELAGLAGVEVCVHDRAWAEAQRMGGLLAVAKGSDEPLRFVEIVYRGAPAADAGVALALVGKGITFDTGGYSLKTGRHMDLMKGDMGGGATVAAAIKAVAQLRVPINAVAVVPLCENMVSGRAAKVSDVYTSRAGLTVEIMNTDAEGRIVLADALHYVIDAHRPRAVVDVATLTGAMVVALGERYTGVFTPSPRLWGAIETAGAATDEPVWRMPLDDAWDAMLTSPVADLSNIGNRSEAGACTAAAFLRQFVHAPRLAAPAVLRAQNADDEAEPRWAHLDIAGPMEAAATAGYHQKGMSGRPTRLLVELARQLAREPQK</sequence>
<dbReference type="EMBL" id="JANBUN010000901">
    <property type="protein sequence ID" value="KAJ2800698.1"/>
    <property type="molecule type" value="Genomic_DNA"/>
</dbReference>
<dbReference type="Proteomes" id="UP001140087">
    <property type="component" value="Unassembled WGS sequence"/>
</dbReference>
<gene>
    <name evidence="1" type="ORF">H4R21_003076</name>
</gene>
<keyword evidence="2" id="KW-1185">Reference proteome</keyword>
<organism evidence="1 2">
    <name type="scientific">Coemansia helicoidea</name>
    <dbReference type="NCBI Taxonomy" id="1286919"/>
    <lineage>
        <taxon>Eukaryota</taxon>
        <taxon>Fungi</taxon>
        <taxon>Fungi incertae sedis</taxon>
        <taxon>Zoopagomycota</taxon>
        <taxon>Kickxellomycotina</taxon>
        <taxon>Kickxellomycetes</taxon>
        <taxon>Kickxellales</taxon>
        <taxon>Kickxellaceae</taxon>
        <taxon>Coemansia</taxon>
    </lineage>
</organism>
<evidence type="ECO:0000313" key="2">
    <source>
        <dbReference type="Proteomes" id="UP001140087"/>
    </source>
</evidence>